<dbReference type="GO" id="GO:0003677">
    <property type="term" value="F:DNA binding"/>
    <property type="evidence" value="ECO:0007669"/>
    <property type="project" value="InterPro"/>
</dbReference>
<dbReference type="EMBL" id="BARV01028084">
    <property type="protein sequence ID" value="GAI44469.1"/>
    <property type="molecule type" value="Genomic_DNA"/>
</dbReference>
<organism evidence="2">
    <name type="scientific">marine sediment metagenome</name>
    <dbReference type="NCBI Taxonomy" id="412755"/>
    <lineage>
        <taxon>unclassified sequences</taxon>
        <taxon>metagenomes</taxon>
        <taxon>ecological metagenomes</taxon>
    </lineage>
</organism>
<comment type="caution">
    <text evidence="2">The sequence shown here is derived from an EMBL/GenBank/DDBJ whole genome shotgun (WGS) entry which is preliminary data.</text>
</comment>
<sequence>MYLDQKKGMDTIARILNDDGLHTRSGTHWTTGTVRYILLHSAYKG</sequence>
<dbReference type="InterPro" id="IPR011109">
    <property type="entry name" value="DNA_bind_recombinase_dom"/>
</dbReference>
<feature type="domain" description="Recombinase" evidence="1">
    <location>
        <begin position="1"/>
        <end position="45"/>
    </location>
</feature>
<proteinExistence type="predicted"/>
<accession>X1QMK4</accession>
<dbReference type="AlphaFoldDB" id="X1QMK4"/>
<gene>
    <name evidence="2" type="ORF">S06H3_45054</name>
</gene>
<reference evidence="2" key="1">
    <citation type="journal article" date="2014" name="Front. Microbiol.">
        <title>High frequency of phylogenetically diverse reductive dehalogenase-homologous genes in deep subseafloor sedimentary metagenomes.</title>
        <authorList>
            <person name="Kawai M."/>
            <person name="Futagami T."/>
            <person name="Toyoda A."/>
            <person name="Takaki Y."/>
            <person name="Nishi S."/>
            <person name="Hori S."/>
            <person name="Arai W."/>
            <person name="Tsubouchi T."/>
            <person name="Morono Y."/>
            <person name="Uchiyama I."/>
            <person name="Ito T."/>
            <person name="Fujiyama A."/>
            <person name="Inagaki F."/>
            <person name="Takami H."/>
        </authorList>
    </citation>
    <scope>NUCLEOTIDE SEQUENCE</scope>
    <source>
        <strain evidence="2">Expedition CK06-06</strain>
    </source>
</reference>
<protein>
    <recommendedName>
        <fullName evidence="1">Recombinase domain-containing protein</fullName>
    </recommendedName>
</protein>
<evidence type="ECO:0000313" key="2">
    <source>
        <dbReference type="EMBL" id="GAI44469.1"/>
    </source>
</evidence>
<dbReference type="GO" id="GO:0000150">
    <property type="term" value="F:DNA strand exchange activity"/>
    <property type="evidence" value="ECO:0007669"/>
    <property type="project" value="InterPro"/>
</dbReference>
<name>X1QMK4_9ZZZZ</name>
<dbReference type="Pfam" id="PF07508">
    <property type="entry name" value="Recombinase"/>
    <property type="match status" value="1"/>
</dbReference>
<feature type="non-terminal residue" evidence="2">
    <location>
        <position position="45"/>
    </location>
</feature>
<evidence type="ECO:0000259" key="1">
    <source>
        <dbReference type="Pfam" id="PF07508"/>
    </source>
</evidence>